<dbReference type="EMBL" id="BAABJK010000011">
    <property type="protein sequence ID" value="GAA4976481.1"/>
    <property type="molecule type" value="Genomic_DNA"/>
</dbReference>
<dbReference type="RefSeq" id="WP_345170199.1">
    <property type="nucleotide sequence ID" value="NZ_BAABJK010000011.1"/>
</dbReference>
<dbReference type="PANTHER" id="PTHR43685">
    <property type="entry name" value="GLYCOSYLTRANSFERASE"/>
    <property type="match status" value="1"/>
</dbReference>
<name>A0ABP9HR76_9FLAO</name>
<dbReference type="InterPro" id="IPR050834">
    <property type="entry name" value="Glycosyltransf_2"/>
</dbReference>
<gene>
    <name evidence="2" type="ORF">GCM10023315_29090</name>
</gene>
<organism evidence="2 3">
    <name type="scientific">Algibacter aquimarinus</name>
    <dbReference type="NCBI Taxonomy" id="1136748"/>
    <lineage>
        <taxon>Bacteria</taxon>
        <taxon>Pseudomonadati</taxon>
        <taxon>Bacteroidota</taxon>
        <taxon>Flavobacteriia</taxon>
        <taxon>Flavobacteriales</taxon>
        <taxon>Flavobacteriaceae</taxon>
        <taxon>Algibacter</taxon>
    </lineage>
</organism>
<dbReference type="PANTHER" id="PTHR43685:SF2">
    <property type="entry name" value="GLYCOSYLTRANSFERASE 2-LIKE DOMAIN-CONTAINING PROTEIN"/>
    <property type="match status" value="1"/>
</dbReference>
<evidence type="ECO:0000313" key="3">
    <source>
        <dbReference type="Proteomes" id="UP001501692"/>
    </source>
</evidence>
<evidence type="ECO:0000259" key="1">
    <source>
        <dbReference type="Pfam" id="PF00535"/>
    </source>
</evidence>
<comment type="caution">
    <text evidence="2">The sequence shown here is derived from an EMBL/GenBank/DDBJ whole genome shotgun (WGS) entry which is preliminary data.</text>
</comment>
<evidence type="ECO:0000313" key="2">
    <source>
        <dbReference type="EMBL" id="GAA4976481.1"/>
    </source>
</evidence>
<protein>
    <recommendedName>
        <fullName evidence="1">Glycosyltransferase 2-like domain-containing protein</fullName>
    </recommendedName>
</protein>
<dbReference type="InterPro" id="IPR029044">
    <property type="entry name" value="Nucleotide-diphossugar_trans"/>
</dbReference>
<proteinExistence type="predicted"/>
<dbReference type="InterPro" id="IPR001173">
    <property type="entry name" value="Glyco_trans_2-like"/>
</dbReference>
<dbReference type="SUPFAM" id="SSF53448">
    <property type="entry name" value="Nucleotide-diphospho-sugar transferases"/>
    <property type="match status" value="1"/>
</dbReference>
<feature type="domain" description="Glycosyltransferase 2-like" evidence="1">
    <location>
        <begin position="12"/>
        <end position="170"/>
    </location>
</feature>
<keyword evidence="3" id="KW-1185">Reference proteome</keyword>
<reference evidence="3" key="1">
    <citation type="journal article" date="2019" name="Int. J. Syst. Evol. Microbiol.">
        <title>The Global Catalogue of Microorganisms (GCM) 10K type strain sequencing project: providing services to taxonomists for standard genome sequencing and annotation.</title>
        <authorList>
            <consortium name="The Broad Institute Genomics Platform"/>
            <consortium name="The Broad Institute Genome Sequencing Center for Infectious Disease"/>
            <person name="Wu L."/>
            <person name="Ma J."/>
        </authorList>
    </citation>
    <scope>NUCLEOTIDE SEQUENCE [LARGE SCALE GENOMIC DNA]</scope>
    <source>
        <strain evidence="3">JCM 18287</strain>
    </source>
</reference>
<dbReference type="Pfam" id="PF00535">
    <property type="entry name" value="Glycos_transf_2"/>
    <property type="match status" value="1"/>
</dbReference>
<dbReference type="Gene3D" id="3.90.550.10">
    <property type="entry name" value="Spore Coat Polysaccharide Biosynthesis Protein SpsA, Chain A"/>
    <property type="match status" value="1"/>
</dbReference>
<accession>A0ABP9HR76</accession>
<sequence>MQKNNNKHIKVTVGIMSYNNSEFITEAIQSVIKQTYTNWELFIVDDCSKDNTHEIVSQYLDDPRINYISHDVNKGQDATWEHVLSLGEGSIIGTLHADDYWNKNMLQVAVNSFIENTDLDLFFTNWTFIGTTDTGPVVNKLDSGLDFLEDQIKFYTILPSASFLSRDVVKKSPSPICDYRAAVDTYYFYRVLLHANKVKSSNDALMHYRMHDNNETTISRSAGYVFEECIDNLRNIQKERKISNLSNLINRRIAYFFLILGVQRIKFGDPKNTWSYAISALKSGGLSSLANRNFYRLMFHHYKTLVSNKQ</sequence>
<dbReference type="Proteomes" id="UP001501692">
    <property type="component" value="Unassembled WGS sequence"/>
</dbReference>